<reference evidence="7 8" key="1">
    <citation type="journal article" date="2023" name="Elife">
        <title>Identification of key yeast species and microbe-microbe interactions impacting larval growth of Drosophila in the wild.</title>
        <authorList>
            <person name="Mure A."/>
            <person name="Sugiura Y."/>
            <person name="Maeda R."/>
            <person name="Honda K."/>
            <person name="Sakurai N."/>
            <person name="Takahashi Y."/>
            <person name="Watada M."/>
            <person name="Katoh T."/>
            <person name="Gotoh A."/>
            <person name="Gotoh Y."/>
            <person name="Taniguchi I."/>
            <person name="Nakamura K."/>
            <person name="Hayashi T."/>
            <person name="Katayama T."/>
            <person name="Uemura T."/>
            <person name="Hattori Y."/>
        </authorList>
    </citation>
    <scope>NUCLEOTIDE SEQUENCE [LARGE SCALE GENOMIC DNA]</scope>
    <source>
        <strain evidence="7 8">SB-73</strain>
    </source>
</reference>
<dbReference type="InterPro" id="IPR016024">
    <property type="entry name" value="ARM-type_fold"/>
</dbReference>
<evidence type="ECO:0000259" key="6">
    <source>
        <dbReference type="Pfam" id="PF01602"/>
    </source>
</evidence>
<comment type="similarity">
    <text evidence="2">Belongs to the adaptor complexes large subunit family.</text>
</comment>
<evidence type="ECO:0000313" key="8">
    <source>
        <dbReference type="Proteomes" id="UP001362899"/>
    </source>
</evidence>
<gene>
    <name evidence="7" type="ORF">DASB73_018630</name>
</gene>
<dbReference type="GO" id="GO:0016192">
    <property type="term" value="P:vesicle-mediated transport"/>
    <property type="evidence" value="ECO:0007669"/>
    <property type="project" value="InterPro"/>
</dbReference>
<dbReference type="SUPFAM" id="SSF48371">
    <property type="entry name" value="ARM repeat"/>
    <property type="match status" value="1"/>
</dbReference>
<comment type="caution">
    <text evidence="7">The sequence shown here is derived from an EMBL/GenBank/DDBJ whole genome shotgun (WGS) entry which is preliminary data.</text>
</comment>
<feature type="domain" description="Clathrin/coatomer adaptor adaptin-like N-terminal" evidence="6">
    <location>
        <begin position="358"/>
        <end position="513"/>
    </location>
</feature>
<proteinExistence type="inferred from homology"/>
<dbReference type="InterPro" id="IPR011989">
    <property type="entry name" value="ARM-like"/>
</dbReference>
<evidence type="ECO:0000313" key="7">
    <source>
        <dbReference type="EMBL" id="GMM50905.1"/>
    </source>
</evidence>
<keyword evidence="4" id="KW-0653">Protein transport</keyword>
<sequence>MFSLPAFSGSSSTDISRLLNSVSLSDQETILNGLLASESPDPSHFASCVKTAFSSNQRIRELSATYLIMHANENSELSLMLVNSLQRMLADSNPAMRVHALRLSAALKSPAAGPILAHLLASASIDVSPFVRVACFQSIGTCYELDPSLNQGLLNLLVTSLKRQQNVSGEPEVGGWGLTIIGTHWPQRLDAVHALFPLYVSKLPNFENFSQVIVTRLFLRYCKQVSIDRNSPQCRMLLESAKKMLMSLDSAVVIEACNVLTILGSEIEQNAVPNTLLSLPLTPLLAPSILQIGLKISFNEFREQIIMRNYDVGERVPMMSLASTCTKQELSLQEVNQLILCLLVWEDDTEGCQAVLNCISTLIGPKNVFHTLKNLCKLAANPSLNSDLKSLILQNVRILVELHDLGREEQLLRMLCKVATNKEVEPHARAAIISLISQNCTYNSEICLELVRVLVKNFSAHDPEVRMQILLASAKLAILESEKHPITTDILNYVVQLCKYDENVGIRDRARMFVDTDVPLIKLMLVADKPSPKVNPPEIFEVDTASSVLGYRTSMYSEIPEFATTVSFDALETFTSATDDDLDFDSEKLDKFDANNVDEKHVDDSKNKTHKMSLNEFLGESNSSPAASDDYIAEYSSVESLSDSSSEATEESGEE</sequence>
<dbReference type="Pfam" id="PF01602">
    <property type="entry name" value="Adaptin_N"/>
    <property type="match status" value="2"/>
</dbReference>
<dbReference type="GO" id="GO:0030117">
    <property type="term" value="C:membrane coat"/>
    <property type="evidence" value="ECO:0007669"/>
    <property type="project" value="InterPro"/>
</dbReference>
<protein>
    <recommendedName>
        <fullName evidence="6">Clathrin/coatomer adaptor adaptin-like N-terminal domain-containing protein</fullName>
    </recommendedName>
</protein>
<evidence type="ECO:0000256" key="5">
    <source>
        <dbReference type="ARBA" id="ARBA00023136"/>
    </source>
</evidence>
<name>A0AAV5RHA1_STABA</name>
<comment type="subcellular location">
    <subcellularLocation>
        <location evidence="1">Endomembrane system</location>
    </subcellularLocation>
</comment>
<evidence type="ECO:0000256" key="3">
    <source>
        <dbReference type="ARBA" id="ARBA00022448"/>
    </source>
</evidence>
<feature type="domain" description="Clathrin/coatomer adaptor adaptin-like N-terminal" evidence="6">
    <location>
        <begin position="42"/>
        <end position="268"/>
    </location>
</feature>
<keyword evidence="5" id="KW-0472">Membrane</keyword>
<dbReference type="InterPro" id="IPR002553">
    <property type="entry name" value="Clathrin/coatomer_adapt-like_N"/>
</dbReference>
<dbReference type="EMBL" id="BTGC01000003">
    <property type="protein sequence ID" value="GMM50905.1"/>
    <property type="molecule type" value="Genomic_DNA"/>
</dbReference>
<dbReference type="GO" id="GO:0012505">
    <property type="term" value="C:endomembrane system"/>
    <property type="evidence" value="ECO:0007669"/>
    <property type="project" value="UniProtKB-SubCell"/>
</dbReference>
<dbReference type="GO" id="GO:0006886">
    <property type="term" value="P:intracellular protein transport"/>
    <property type="evidence" value="ECO:0007669"/>
    <property type="project" value="InterPro"/>
</dbReference>
<evidence type="ECO:0000256" key="2">
    <source>
        <dbReference type="ARBA" id="ARBA00006613"/>
    </source>
</evidence>
<evidence type="ECO:0000256" key="4">
    <source>
        <dbReference type="ARBA" id="ARBA00022927"/>
    </source>
</evidence>
<dbReference type="PANTHER" id="PTHR11134">
    <property type="entry name" value="ADAPTOR COMPLEX SUBUNIT BETA FAMILY MEMBER"/>
    <property type="match status" value="1"/>
</dbReference>
<keyword evidence="8" id="KW-1185">Reference proteome</keyword>
<keyword evidence="3" id="KW-0813">Transport</keyword>
<dbReference type="AlphaFoldDB" id="A0AAV5RHA1"/>
<evidence type="ECO:0000256" key="1">
    <source>
        <dbReference type="ARBA" id="ARBA00004308"/>
    </source>
</evidence>
<dbReference type="Proteomes" id="UP001362899">
    <property type="component" value="Unassembled WGS sequence"/>
</dbReference>
<dbReference type="Gene3D" id="1.25.10.10">
    <property type="entry name" value="Leucine-rich Repeat Variant"/>
    <property type="match status" value="1"/>
</dbReference>
<organism evidence="7 8">
    <name type="scientific">Starmerella bacillaris</name>
    <name type="common">Yeast</name>
    <name type="synonym">Candida zemplinina</name>
    <dbReference type="NCBI Taxonomy" id="1247836"/>
    <lineage>
        <taxon>Eukaryota</taxon>
        <taxon>Fungi</taxon>
        <taxon>Dikarya</taxon>
        <taxon>Ascomycota</taxon>
        <taxon>Saccharomycotina</taxon>
        <taxon>Dipodascomycetes</taxon>
        <taxon>Dipodascales</taxon>
        <taxon>Trichomonascaceae</taxon>
        <taxon>Starmerella</taxon>
    </lineage>
</organism>
<accession>A0AAV5RHA1</accession>
<dbReference type="InterPro" id="IPR026739">
    <property type="entry name" value="AP_beta"/>
</dbReference>